<dbReference type="SMART" id="SM01203">
    <property type="entry name" value="DUF3585"/>
    <property type="match status" value="1"/>
</dbReference>
<reference evidence="7" key="1">
    <citation type="journal article" date="2016" name="Nat. Commun.">
        <title>The channel catfish genome sequence provides insights into the evolution of scale formation in teleosts.</title>
        <authorList>
            <person name="Liu Z."/>
            <person name="Liu S."/>
            <person name="Yao J."/>
            <person name="Bao L."/>
            <person name="Zhang J."/>
            <person name="Li Y."/>
            <person name="Jiang C."/>
            <person name="Sun L."/>
            <person name="Wang R."/>
            <person name="Zhang Y."/>
            <person name="Zhou T."/>
            <person name="Zeng Q."/>
            <person name="Fu Q."/>
            <person name="Gao S."/>
            <person name="Li N."/>
            <person name="Koren S."/>
            <person name="Jiang Y."/>
            <person name="Zimin A."/>
            <person name="Xu P."/>
            <person name="Phillippy A.M."/>
            <person name="Geng X."/>
            <person name="Song L."/>
            <person name="Sun F."/>
            <person name="Li C."/>
            <person name="Wang X."/>
            <person name="Chen A."/>
            <person name="Jin Y."/>
            <person name="Yuan Z."/>
            <person name="Yang Y."/>
            <person name="Tan S."/>
            <person name="Peatman E."/>
            <person name="Lu J."/>
            <person name="Qin Z."/>
            <person name="Dunham R."/>
            <person name="Li Z."/>
            <person name="Sonstegard T."/>
            <person name="Feng J."/>
            <person name="Danzmann R.G."/>
            <person name="Schroeder S."/>
            <person name="Scheffler B."/>
            <person name="Duke M.V."/>
            <person name="Ballard L."/>
            <person name="Kucuktas H."/>
            <person name="Kaltenboeck L."/>
            <person name="Liu H."/>
            <person name="Armbruster J."/>
            <person name="Xie Y."/>
            <person name="Kirby M.L."/>
            <person name="Tian Y."/>
            <person name="Flanagan M.E."/>
            <person name="Mu W."/>
            <person name="Waldbieser G.C."/>
        </authorList>
    </citation>
    <scope>NUCLEOTIDE SEQUENCE [LARGE SCALE GENOMIC DNA]</scope>
    <source>
        <strain evidence="7">SDA103</strain>
    </source>
</reference>
<keyword evidence="4 5" id="KW-0175">Coiled coil</keyword>
<dbReference type="GeneID" id="108267830"/>
<evidence type="ECO:0000313" key="7">
    <source>
        <dbReference type="Proteomes" id="UP000221080"/>
    </source>
</evidence>
<evidence type="ECO:0000256" key="3">
    <source>
        <dbReference type="ARBA" id="ARBA00022753"/>
    </source>
</evidence>
<evidence type="ECO:0000256" key="2">
    <source>
        <dbReference type="ARBA" id="ARBA00022553"/>
    </source>
</evidence>
<dbReference type="InterPro" id="IPR036872">
    <property type="entry name" value="CH_dom_sf"/>
</dbReference>
<dbReference type="Pfam" id="PF00307">
    <property type="entry name" value="CH"/>
    <property type="match status" value="1"/>
</dbReference>
<dbReference type="KEGG" id="ipu:108267830"/>
<feature type="region of interest" description="Disordered" evidence="6">
    <location>
        <begin position="495"/>
        <end position="529"/>
    </location>
</feature>
<dbReference type="SMART" id="SM00033">
    <property type="entry name" value="CH"/>
    <property type="match status" value="1"/>
</dbReference>
<evidence type="ECO:0000256" key="5">
    <source>
        <dbReference type="SAM" id="Coils"/>
    </source>
</evidence>
<accession>A0A2D0RB37</accession>
<feature type="region of interest" description="Disordered" evidence="6">
    <location>
        <begin position="3175"/>
        <end position="3212"/>
    </location>
</feature>
<feature type="region of interest" description="Disordered" evidence="6">
    <location>
        <begin position="3141"/>
        <end position="3162"/>
    </location>
</feature>
<sequence>MTSVWKRLQRVGKRASKFQFVASYHELTVEGTNKWQPDKLRVVWTRRNRRICTKLHGWQPGIKNPYRGTVLWQVPENVDITVTLFKDPNADEFEDKDWTFIIENETKGHRKVLASVDVNMKKYANVTSATFDLTLNLKPLSVKVVDATLKLSLTCIFLKEGKATDEDMQSLASLMSLKHSDIGNLEDFNDSDEEDKRTITGTGRSMAVTAPLPPVTKVHDEAWRPAVDTNPFVTVHSEMDSRSSSSSSSSVPNLPHQACHLFQTSVKPSLSSLCTAPTHLPDLSGSSQASHASCFAFTVPAFIRAHPPALPKIFQPTAGSVPVSVSRKPSVGQADARMTEVSGSVASHPRPLSSTFPGPSTPPFSLFSTFSSSYSSSQLTAPPAISQTATSAAPGAWTPQSFPSFSPPVSVSSPDTSLLGHVSPGSVPLPAPCPLKPYRASLSELGSTLTRPTSMPTAAETATWQREWRSPEVKPSLCPTPITLEEPVLQQAVQSSDRLRRPASVSSPLSALGPPLKKASPFTSPINTPRPPLPLPEIVTSPTPNVPPTVGTAPYLSRTSCTVPSPLPRSLVPLEPLSPAHSIHVAVPPPVSLNPIPDSSHHPDTSLVRLSNSALTPHPSISTQLSSVHFAAPFSTAAVDAEVNPSDVAQPDPCHRVQTLEWRHQVVPTVFRPNVRRPTGPLIVNTPTYSFPPSPSPPPVVPGSQFQSQTAIAQPLIGHIPVPPTDTSKESHRQLGILREEEYPTAICPGEENTDTKTSNAHQAKDLRSSHCKAGHITIANHKPDRESLFELQIVKPAPRPESMVSYLQSTPKAPSVSEAQSFELPKSDMDVAEKTPSNTASQTIPSSVIVKESTSPLAEVKCTLSQQSTEVQAVFTDKEENLKLQTELTNLHNVQTDENEQEINLTTELTFSPEKIKIDQGAKSTAAFLPFCPRTFISSWSPFTSTCDTDQSQSGVLPISGSTRIKEEVNNLATDYQKSNQDYEAVKNIVDLSECSDIAHSPQFAQVHKAKIKADKSESDRIDFFLSDAKASHVSGFPSGEDIKMEDVQWPKDESLSQEERQDKRINTVAPKDTEYQDRYCFEHMREPQLSESATPDIPLPQRSKVDNTKIYREPCMVSILPSCPRAASIPGLPSLYLPEKAIKWLSFEGSIRVMPCKKEPAKHIHNLGIQYHDIKILNKMISLKPTCPKSVSIPGFPSVPLDTEGIPSSVNFLPTCAKASGIAGLPSRLPFTISEPETWPKNNMMLWERKKKKSKVQILHLFTESPYMFKAMIPIRPSYSTASKVPGFPSTPGSIPQEHPSIINMIPSCPKSSSIAGFPSVILSIEHDLSLCRFDYTPLFVKQNKDQIRVIHDLEKPYNDIRQVRNMFSLALTCPVTAAPGFPSVPVHFEIVPNVVSLCPTCPTTSRISGLASKLLVIEPDDKYKHMDSVILWKRQRTHDTTSDPHILYMSTYNAKTANSMSLIRSTCSTQSRIPGFPSAPQYRPQKDQNIVNMMPSCPNNSEILGFPSITVMRTDHEIQQWRLNSERFIHMPRKRISDMYILSQVLDTFKENIDFTRTMVALVPACPRKSHSSGFPSLTTQNHECSQCMIKLLTSCPKASCVPGIPSVLNTESVSYKWPVDTEPLWIKRMRNQSYWSKLSYPPQYDCIDDKDSIQSIVLLKPSCPRRAKILGFPCAPPPISEKHIMSNRLSPCAIVETCGSLSLESSLISSFSMTTVPITILTEERNSSKECDIAVQHLTSSSDVNEVTHINATKLTSSSLEETKEDVGFWIRSEEGEKGILESGKIDCRMWHSLPPDIPLLLTAGERIERTDAEFQNTDDYTYKEHSACDEYRFENLIQRPDQLTSRHEDEKETVEDRCNLEPSMSNTKSKLQQVQWVPNMADLFPSCPRICRVPGFPSTAMTITYETEGMDWPRDGNTLWRKVMGPKTEEPVLYMAIPQYDTQMIGNMVSLAYSCPSETSIIGYPSAIRGKLFKISSISTSCSKISRVAGMASSSLIQDDKPHVEWLNRKSCLWDMQSKEKLTFIINKPVQYTEISSIMVAIAPTCPERTLIPGFPSAPCSKERWKGDTMETFSSTFSTVSTVSVVAGHTLRKAPAAQVNGCTTTSQLQVKVVPSMSRLLPTCPMISGIPGYPSKQESNNLVWVSGQTLNLSKQLKENTINFNETRSDAEDINKNMTLLSTCPLASRIPGFPSAQQRKGQKPNMQKIRPSCPMLSHIAGCQSIQIPRSSNWPTSQFILMDRQTKNPTIIINKAKENRILESSAALLPTCPSKSCIPGFPSVPEPKMLNISHSCPKRSKTVGFPTKEGTRHFDWLVDNLNTIQLCCSAPKHKLFFIKDKTDKTRDSMKSMFALAPTCPTLTRIPGFPFAPKRKVAPNMVNLQPCIPKTSRIVGLQSRERTHTPVWLFEKKSLWEKLFNTRSDICDQCHFDPPCEQLDYYNMKKMIALVPTCPREAQTPGFPSIPYIKVDKFYLRKESDMRSMLNSCPGFTLVPGFPSVNSVVSVESSWKVQEKTLWVKPVKQKSVLISSETKHYEQYVKTVLITPTCPDKARIPGFPSVRTLMYEMTALLPSCSYAPSISGMPSRKDIIQDLTEIDRVLPPLPLFGEKPLKTMMLLVANDLPTVEDKTVMSTLVYCCPSKARIPGFPSMSTTLSTQTDMSVTNPNQIQTQTEPEMALSGTPHEIGKRDLTVNIKLSDKSPEIKKSQEFLEGNPLQEKQSLEEHTVEQSSPSQTHDTTDNSETDITSGWEVLEAEDPFIVKEGSSGLVESIVGVFHKGFETVAAMLQPSGFGVDVDQLTTDDPCCSVDPENSVSVKPIQPWSEPAEEPILQKALHVSSTKPQQFKFPVSAEPYMWHLADSRSETSLCSKDVESWLTENGEHSQMKKWPPLTEADLHDITKEEEEHVPHTLLQISETTKKKIFDVDENIKGEFFDKPFLIEKGPQNHSAQEITALIQPTSSKPQREEIMTYSLTSQQKHSENVRNEETSVLTSSQPPPPQEARLNSRLQEASLTAVMKDQEPISPCPNVSIASPCGSKINSHLIEDSSHTEERVSVVKQTECLSDVSKSVQAAMSGSMIEDKKLDKVVGMPISLENPMTSADEDASTKSMVQSPTVLPVPMPRGKKRLSASLPDDYRVESGTTEISTGGICPSDNNEMSSKAKVPVISKASGTENKTEMQKRNQVFSTDVSDSEGDTKSATYMQPGKEKKAERELEQIAFEIKGKSVDQVKPTEPLLPMPRVMKRYSASFNDDIPTVLSSPPFVPDQGQKEARSPVPAPRSKKRLSATFSDENPSEVNHVVSIGDQTESKPPLSSGNESSLDFSEKTVKALELENNKSVNSILVTVKKVTARPELSSAKYEGSIQLVKETGREKVCESAKALTMSDTATSNVPHNAGKIQRQEERSSEKNQDVGTTVKDVKQGKGEDKVHLATVSLDETAATLDIKRQATEDSSNLPVPRPRVKKRLSASFPDDTSVPADEITHPAEGSNKNINEPVLTRGNTKTEAMVHHGGSPGNAAASTEAETTCLVDSSQSLLEWCQEVTQGHKGVKITNFSTSWRNGLAFCAILHNFHPDKVNFEMLDPYDIKRNNKKAFDGFAELGISRLIEPSDMVLLPVPDRLIVMTYLSQIRTHFTGQELSVVQIEQNSNESSYAVGDKIQNTDPDAAARYYAERFQTSHLAQETAGNVIDKGTKENPNTNGSLVPPPRTKRTQGMSQVGGSGGAQAPVVPPRTHTSSTKGFSHVRDADLVKKRRSQLRGESFEETEMSEKLTAAETGPSHAESGAAKAPSGALEYGEQGKAGDGQDVSQYVLSEMQALEAEQRQIDHRADIVERKLRRLMESGSDRAEEEKLIQEWFTLVNKKNALIRRQDHLQLLLEENDLERRLELLKVELRDLMAVEEWQKTQAHKTREHLLLQELVSLVNQRDELVHDMDAKERGALEEDERLGRVLEQRQRKYGSQKEKCVLQ</sequence>
<dbReference type="PANTHER" id="PTHR23167:SF91">
    <property type="entry name" value="EH DOMAIN-BINDING PROTEIN 1-LIKE PROTEIN 1"/>
    <property type="match status" value="1"/>
</dbReference>
<comment type="subcellular location">
    <subcellularLocation>
        <location evidence="1">Endosome</location>
    </subcellularLocation>
</comment>
<dbReference type="FunFam" id="1.10.418.10:FF:000023">
    <property type="entry name" value="EH domain-binding protein 1 isoform X1"/>
    <property type="match status" value="1"/>
</dbReference>
<feature type="region of interest" description="Disordered" evidence="6">
    <location>
        <begin position="3447"/>
        <end position="3498"/>
    </location>
</feature>
<protein>
    <submittedName>
        <fullName evidence="8">Uncharacterized protein ehbp1l1a isoform X1</fullName>
    </submittedName>
</protein>
<dbReference type="Pfam" id="PF12130">
    <property type="entry name" value="bMERB_dom"/>
    <property type="match status" value="1"/>
</dbReference>
<dbReference type="InterPro" id="IPR001715">
    <property type="entry name" value="CH_dom"/>
</dbReference>
<dbReference type="SUPFAM" id="SSF47576">
    <property type="entry name" value="Calponin-homology domain, CH-domain"/>
    <property type="match status" value="1"/>
</dbReference>
<feature type="region of interest" description="Disordered" evidence="6">
    <location>
        <begin position="3304"/>
        <end position="3323"/>
    </location>
</feature>
<evidence type="ECO:0000256" key="4">
    <source>
        <dbReference type="ARBA" id="ARBA00023054"/>
    </source>
</evidence>
<evidence type="ECO:0000256" key="6">
    <source>
        <dbReference type="SAM" id="MobiDB-lite"/>
    </source>
</evidence>
<evidence type="ECO:0000256" key="1">
    <source>
        <dbReference type="ARBA" id="ARBA00004177"/>
    </source>
</evidence>
<evidence type="ECO:0000313" key="8">
    <source>
        <dbReference type="RefSeq" id="XP_017327758.2"/>
    </source>
</evidence>
<dbReference type="Proteomes" id="UP000221080">
    <property type="component" value="Chromosome 7"/>
</dbReference>
<dbReference type="Gene3D" id="1.10.418.10">
    <property type="entry name" value="Calponin-like domain"/>
    <property type="match status" value="1"/>
</dbReference>
<dbReference type="PROSITE" id="PS51840">
    <property type="entry name" value="C2_NT"/>
    <property type="match status" value="1"/>
</dbReference>
<dbReference type="CDD" id="cd21255">
    <property type="entry name" value="CH_EHBP1L1"/>
    <property type="match status" value="1"/>
</dbReference>
<dbReference type="RefSeq" id="XP_017327758.2">
    <property type="nucleotide sequence ID" value="XM_017472269.3"/>
</dbReference>
<organism evidence="7 8">
    <name type="scientific">Ictalurus punctatus</name>
    <name type="common">Channel catfish</name>
    <name type="synonym">Silurus punctatus</name>
    <dbReference type="NCBI Taxonomy" id="7998"/>
    <lineage>
        <taxon>Eukaryota</taxon>
        <taxon>Metazoa</taxon>
        <taxon>Chordata</taxon>
        <taxon>Craniata</taxon>
        <taxon>Vertebrata</taxon>
        <taxon>Euteleostomi</taxon>
        <taxon>Actinopterygii</taxon>
        <taxon>Neopterygii</taxon>
        <taxon>Teleostei</taxon>
        <taxon>Ostariophysi</taxon>
        <taxon>Siluriformes</taxon>
        <taxon>Ictaluridae</taxon>
        <taxon>Ictalurus</taxon>
    </lineage>
</organism>
<dbReference type="InterPro" id="IPR019448">
    <property type="entry name" value="NT-C2"/>
</dbReference>
<feature type="region of interest" description="Disordered" evidence="6">
    <location>
        <begin position="3259"/>
        <end position="3299"/>
    </location>
</feature>
<dbReference type="InterPro" id="IPR050540">
    <property type="entry name" value="F-actin_Monoox_Mical"/>
</dbReference>
<dbReference type="InterPro" id="IPR022735">
    <property type="entry name" value="bMERB_dom"/>
</dbReference>
<dbReference type="GO" id="GO:0005768">
    <property type="term" value="C:endosome"/>
    <property type="evidence" value="ECO:0007669"/>
    <property type="project" value="UniProtKB-SubCell"/>
</dbReference>
<dbReference type="PROSITE" id="PS51848">
    <property type="entry name" value="BMERB"/>
    <property type="match status" value="1"/>
</dbReference>
<feature type="region of interest" description="Disordered" evidence="6">
    <location>
        <begin position="2975"/>
        <end position="3006"/>
    </location>
</feature>
<name>A0A2D0RB37_ICTPU</name>
<feature type="region of interest" description="Disordered" evidence="6">
    <location>
        <begin position="3387"/>
        <end position="3427"/>
    </location>
</feature>
<keyword evidence="3" id="KW-0967">Endosome</keyword>
<dbReference type="PROSITE" id="PS50021">
    <property type="entry name" value="CH"/>
    <property type="match status" value="1"/>
</dbReference>
<keyword evidence="2" id="KW-0597">Phosphoprotein</keyword>
<feature type="region of interest" description="Disordered" evidence="6">
    <location>
        <begin position="3690"/>
        <end position="3806"/>
    </location>
</feature>
<feature type="compositionally biased region" description="Basic and acidic residues" evidence="6">
    <location>
        <begin position="1042"/>
        <end position="1065"/>
    </location>
</feature>
<dbReference type="Pfam" id="PF10358">
    <property type="entry name" value="NT-C2"/>
    <property type="match status" value="1"/>
</dbReference>
<feature type="compositionally biased region" description="Basic and acidic residues" evidence="6">
    <location>
        <begin position="2980"/>
        <end position="2989"/>
    </location>
</feature>
<reference evidence="8" key="2">
    <citation type="submission" date="2025-08" db="UniProtKB">
        <authorList>
            <consortium name="RefSeq"/>
        </authorList>
    </citation>
    <scope>IDENTIFICATION</scope>
    <source>
        <tissue evidence="8">Blood</tissue>
    </source>
</reference>
<dbReference type="CTD" id="557083"/>
<keyword evidence="7" id="KW-1185">Reference proteome</keyword>
<feature type="compositionally biased region" description="Basic and acidic residues" evidence="6">
    <location>
        <begin position="3402"/>
        <end position="3413"/>
    </location>
</feature>
<feature type="compositionally biased region" description="Polar residues" evidence="6">
    <location>
        <begin position="3314"/>
        <end position="3323"/>
    </location>
</feature>
<feature type="region of interest" description="Disordered" evidence="6">
    <location>
        <begin position="2720"/>
        <end position="2746"/>
    </location>
</feature>
<dbReference type="OrthoDB" id="8851913at2759"/>
<feature type="region of interest" description="Disordered" evidence="6">
    <location>
        <begin position="1037"/>
        <end position="1065"/>
    </location>
</feature>
<feature type="region of interest" description="Disordered" evidence="6">
    <location>
        <begin position="825"/>
        <end position="844"/>
    </location>
</feature>
<feature type="coiled-coil region" evidence="5">
    <location>
        <begin position="3874"/>
        <end position="3901"/>
    </location>
</feature>
<feature type="compositionally biased region" description="Polar residues" evidence="6">
    <location>
        <begin position="3289"/>
        <end position="3298"/>
    </location>
</feature>
<gene>
    <name evidence="8" type="primary">ehbp1l1a</name>
</gene>
<proteinExistence type="predicted"/>
<dbReference type="PANTHER" id="PTHR23167">
    <property type="entry name" value="CALPONIN HOMOLOGY DOMAIN-CONTAINING PROTEIN DDB_G0272472-RELATED"/>
    <property type="match status" value="1"/>
</dbReference>